<evidence type="ECO:0000313" key="1">
    <source>
        <dbReference type="EMBL" id="KAH7990130.1"/>
    </source>
</evidence>
<reference evidence="1" key="1">
    <citation type="submission" date="2021-08" db="EMBL/GenBank/DDBJ databases">
        <title>The first chromosome-level gecko genome reveals the dynamic sex chromosomes of Neotropical dwarf geckos (Sphaerodactylidae: Sphaerodactylus).</title>
        <authorList>
            <person name="Pinto B.J."/>
            <person name="Keating S.E."/>
            <person name="Gamble T."/>
        </authorList>
    </citation>
    <scope>NUCLEOTIDE SEQUENCE</scope>
    <source>
        <strain evidence="1">TG3544</strain>
    </source>
</reference>
<dbReference type="Proteomes" id="UP000827872">
    <property type="component" value="Linkage Group LG16"/>
</dbReference>
<protein>
    <submittedName>
        <fullName evidence="1">Uncharacterized protein</fullName>
    </submittedName>
</protein>
<keyword evidence="2" id="KW-1185">Reference proteome</keyword>
<proteinExistence type="predicted"/>
<organism evidence="1 2">
    <name type="scientific">Sphaerodactylus townsendi</name>
    <dbReference type="NCBI Taxonomy" id="933632"/>
    <lineage>
        <taxon>Eukaryota</taxon>
        <taxon>Metazoa</taxon>
        <taxon>Chordata</taxon>
        <taxon>Craniata</taxon>
        <taxon>Vertebrata</taxon>
        <taxon>Euteleostomi</taxon>
        <taxon>Lepidosauria</taxon>
        <taxon>Squamata</taxon>
        <taxon>Bifurcata</taxon>
        <taxon>Gekkota</taxon>
        <taxon>Sphaerodactylidae</taxon>
        <taxon>Sphaerodactylus</taxon>
    </lineage>
</organism>
<name>A0ACB8ECG7_9SAUR</name>
<evidence type="ECO:0000313" key="2">
    <source>
        <dbReference type="Proteomes" id="UP000827872"/>
    </source>
</evidence>
<accession>A0ACB8ECG7</accession>
<sequence length="115" mass="12763">MRVSVCVGIRCKYDATKQERNLPLLPNPPPFSCFDSVVIDVHQDMNSSLVKKEPWQGWGRELAVGKQWLTQLPSLSLFCCLAQPPFSRPQGATLSSVARQSSFGARSFLCHAVRG</sequence>
<comment type="caution">
    <text evidence="1">The sequence shown here is derived from an EMBL/GenBank/DDBJ whole genome shotgun (WGS) entry which is preliminary data.</text>
</comment>
<dbReference type="EMBL" id="CM037629">
    <property type="protein sequence ID" value="KAH7990130.1"/>
    <property type="molecule type" value="Genomic_DNA"/>
</dbReference>
<gene>
    <name evidence="1" type="ORF">K3G42_003171</name>
</gene>